<dbReference type="Gene3D" id="3.40.50.850">
    <property type="entry name" value="Isochorismatase-like"/>
    <property type="match status" value="1"/>
</dbReference>
<evidence type="ECO:0000313" key="3">
    <source>
        <dbReference type="EMBL" id="MBM6578297.1"/>
    </source>
</evidence>
<keyword evidence="1 3" id="KW-0378">Hydrolase</keyword>
<dbReference type="Proteomes" id="UP000763641">
    <property type="component" value="Unassembled WGS sequence"/>
</dbReference>
<dbReference type="InterPro" id="IPR050272">
    <property type="entry name" value="Isochorismatase-like_hydrls"/>
</dbReference>
<evidence type="ECO:0000259" key="2">
    <source>
        <dbReference type="Pfam" id="PF00857"/>
    </source>
</evidence>
<feature type="domain" description="Isochorismatase-like" evidence="2">
    <location>
        <begin position="39"/>
        <end position="224"/>
    </location>
</feature>
<protein>
    <submittedName>
        <fullName evidence="3">Cysteine hydrolase</fullName>
    </submittedName>
</protein>
<gene>
    <name evidence="3" type="ORF">ILT43_18095</name>
</gene>
<dbReference type="InterPro" id="IPR000868">
    <property type="entry name" value="Isochorismatase-like_dom"/>
</dbReference>
<accession>A0ABS2DBI2</accession>
<dbReference type="EMBL" id="JAFEMC010000007">
    <property type="protein sequence ID" value="MBM6578297.1"/>
    <property type="molecule type" value="Genomic_DNA"/>
</dbReference>
<dbReference type="GO" id="GO:0016787">
    <property type="term" value="F:hydrolase activity"/>
    <property type="evidence" value="ECO:0007669"/>
    <property type="project" value="UniProtKB-KW"/>
</dbReference>
<evidence type="ECO:0000313" key="4">
    <source>
        <dbReference type="Proteomes" id="UP000763641"/>
    </source>
</evidence>
<evidence type="ECO:0000256" key="1">
    <source>
        <dbReference type="ARBA" id="ARBA00022801"/>
    </source>
</evidence>
<reference evidence="3 4" key="1">
    <citation type="submission" date="2020-12" db="EMBL/GenBank/DDBJ databases">
        <title>Sphingomonas sp.</title>
        <authorList>
            <person name="Kim M.K."/>
        </authorList>
    </citation>
    <scope>NUCLEOTIDE SEQUENCE [LARGE SCALE GENOMIC DNA]</scope>
    <source>
        <strain evidence="3 4">BT552</strain>
    </source>
</reference>
<organism evidence="3 4">
    <name type="scientific">Sphingomonas longa</name>
    <dbReference type="NCBI Taxonomy" id="2778730"/>
    <lineage>
        <taxon>Bacteria</taxon>
        <taxon>Pseudomonadati</taxon>
        <taxon>Pseudomonadota</taxon>
        <taxon>Alphaproteobacteria</taxon>
        <taxon>Sphingomonadales</taxon>
        <taxon>Sphingomonadaceae</taxon>
        <taxon>Sphingomonas</taxon>
    </lineage>
</organism>
<comment type="caution">
    <text evidence="3">The sequence shown here is derived from an EMBL/GenBank/DDBJ whole genome shotgun (WGS) entry which is preliminary data.</text>
</comment>
<sequence length="237" mass="25024">MTGRNVADGRGVFIGPVAVGDDVETIMMDTAAPANGTTSALVLIEYQNDFTAPGGVQHDAVRAVMAHTDMMRHSRVLLDGARARGMTVLHAPITFAAGYPELPSEPYGILAGVVQSKAFRKNSWGAEIDATMAPTAGEIVIEGKRGLDCFATTNLGFILRQRGITRVALAGFLTNCCVGSTMRSAYERGYDVVTLTDCTATLSIEAQEAAVNGTFPMFSRPMTASAFLAEHDEGATA</sequence>
<dbReference type="SUPFAM" id="SSF52499">
    <property type="entry name" value="Isochorismatase-like hydrolases"/>
    <property type="match status" value="1"/>
</dbReference>
<dbReference type="Pfam" id="PF00857">
    <property type="entry name" value="Isochorismatase"/>
    <property type="match status" value="1"/>
</dbReference>
<dbReference type="PANTHER" id="PTHR43540">
    <property type="entry name" value="PEROXYUREIDOACRYLATE/UREIDOACRYLATE AMIDOHYDROLASE-RELATED"/>
    <property type="match status" value="1"/>
</dbReference>
<dbReference type="CDD" id="cd00431">
    <property type="entry name" value="cysteine_hydrolases"/>
    <property type="match status" value="1"/>
</dbReference>
<proteinExistence type="predicted"/>
<dbReference type="PANTHER" id="PTHR43540:SF16">
    <property type="entry name" value="ISOCHORISMATASE-LIKE DOMAIN-CONTAINING PROTEIN"/>
    <property type="match status" value="1"/>
</dbReference>
<dbReference type="InterPro" id="IPR036380">
    <property type="entry name" value="Isochorismatase-like_sf"/>
</dbReference>
<keyword evidence="4" id="KW-1185">Reference proteome</keyword>
<name>A0ABS2DBI2_9SPHN</name>